<keyword evidence="1" id="KW-1133">Transmembrane helix</keyword>
<evidence type="ECO:0000313" key="3">
    <source>
        <dbReference type="Proteomes" id="UP000199199"/>
    </source>
</evidence>
<dbReference type="RefSeq" id="WP_139231174.1">
    <property type="nucleotide sequence ID" value="NZ_FOZS01000002.1"/>
</dbReference>
<keyword evidence="1" id="KW-0472">Membrane</keyword>
<keyword evidence="3" id="KW-1185">Reference proteome</keyword>
<accession>A0A1I6RU62</accession>
<reference evidence="3" key="1">
    <citation type="submission" date="2016-10" db="EMBL/GenBank/DDBJ databases">
        <authorList>
            <person name="Varghese N."/>
            <person name="Submissions S."/>
        </authorList>
    </citation>
    <scope>NUCLEOTIDE SEQUENCE [LARGE SCALE GENOMIC DNA]</scope>
    <source>
        <strain evidence="3">DSM 22427</strain>
    </source>
</reference>
<organism evidence="2 3">
    <name type="scientific">Halostagnicola kamekurae</name>
    <dbReference type="NCBI Taxonomy" id="619731"/>
    <lineage>
        <taxon>Archaea</taxon>
        <taxon>Methanobacteriati</taxon>
        <taxon>Methanobacteriota</taxon>
        <taxon>Stenosarchaea group</taxon>
        <taxon>Halobacteria</taxon>
        <taxon>Halobacteriales</taxon>
        <taxon>Natrialbaceae</taxon>
        <taxon>Halostagnicola</taxon>
    </lineage>
</organism>
<sequence>MPSRFQYAVLLMVVGSLLIVVPILHGPITTEPSYEYGVEETTAGDQPWEVAYQAPNVTRCVTHFSARGCLLEQVVAAEEPETYMNEFDGEVDAGTRESDTIYMLGVDEFVRPIATHDGNGTVTLTHEPVTEAEVIEAGVVDEDQFDHSEAAIESIESGHVTTDEPIEIWEDNRIVEYEGSYYQMVTMSHQQPTETTYMAMTRFVIVMLGFWMLLYGRKVQLREPSP</sequence>
<feature type="transmembrane region" description="Helical" evidence="1">
    <location>
        <begin position="197"/>
        <end position="216"/>
    </location>
</feature>
<evidence type="ECO:0000313" key="2">
    <source>
        <dbReference type="EMBL" id="SFS68212.1"/>
    </source>
</evidence>
<name>A0A1I6RU62_9EURY</name>
<gene>
    <name evidence="2" type="ORF">SAMN04488556_2124</name>
</gene>
<dbReference type="OrthoDB" id="380137at2157"/>
<keyword evidence="1" id="KW-0812">Transmembrane</keyword>
<feature type="transmembrane region" description="Helical" evidence="1">
    <location>
        <begin position="7"/>
        <end position="25"/>
    </location>
</feature>
<dbReference type="EMBL" id="FOZS01000002">
    <property type="protein sequence ID" value="SFS68212.1"/>
    <property type="molecule type" value="Genomic_DNA"/>
</dbReference>
<dbReference type="Proteomes" id="UP000199199">
    <property type="component" value="Unassembled WGS sequence"/>
</dbReference>
<dbReference type="AlphaFoldDB" id="A0A1I6RU62"/>
<protein>
    <submittedName>
        <fullName evidence="2">Uncharacterized protein</fullName>
    </submittedName>
</protein>
<proteinExistence type="predicted"/>
<evidence type="ECO:0000256" key="1">
    <source>
        <dbReference type="SAM" id="Phobius"/>
    </source>
</evidence>
<dbReference type="InterPro" id="IPR058440">
    <property type="entry name" value="DUF8127"/>
</dbReference>
<dbReference type="Pfam" id="PF26448">
    <property type="entry name" value="DUF8127"/>
    <property type="match status" value="1"/>
</dbReference>